<keyword evidence="1" id="KW-0813">Transport</keyword>
<keyword evidence="1" id="KW-0812">Transmembrane</keyword>
<organism evidence="2 5">
    <name type="scientific">Labilibaculum euxinus</name>
    <dbReference type="NCBI Taxonomy" id="2686357"/>
    <lineage>
        <taxon>Bacteria</taxon>
        <taxon>Pseudomonadati</taxon>
        <taxon>Bacteroidota</taxon>
        <taxon>Bacteroidia</taxon>
        <taxon>Marinilabiliales</taxon>
        <taxon>Marinifilaceae</taxon>
        <taxon>Labilibaculum</taxon>
    </lineage>
</organism>
<comment type="caution">
    <text evidence="2">The sequence shown here is derived from an EMBL/GenBank/DDBJ whole genome shotgun (WGS) entry which is preliminary data.</text>
</comment>
<dbReference type="EMBL" id="WOTW01000066">
    <property type="protein sequence ID" value="MUP39897.1"/>
    <property type="molecule type" value="Genomic_DNA"/>
</dbReference>
<keyword evidence="1" id="KW-0472">Membrane</keyword>
<proteinExistence type="inferred from homology"/>
<keyword evidence="1" id="KW-1134">Transmembrane beta strand</keyword>
<evidence type="ECO:0000313" key="4">
    <source>
        <dbReference type="Proteomes" id="UP000285951"/>
    </source>
</evidence>
<keyword evidence="1" id="KW-0998">Cell outer membrane</keyword>
<sequence length="236" mass="26172">MSITNQIYRKMKKLNVYGLLILFLFIFSSSYGQKKTFTGTIFVFDSIPVMNAEILISSSKQIVKSDSEGNFSFEGILNEKIKISADGFVNESQKLTGDSNFYKVNLNLKNSKKSQKLAIDSGHIKDSDQFSTLILYFKNNTDYSHYTDALQIIKDKYPGVRIEDNGVIIRGRQSINGPINAIIEIDGIIVDFDALTSLPTATIKNIKILTPSSSGMYGSRGGNGVVVVKTKQGVRK</sequence>
<dbReference type="AlphaFoldDB" id="A0A7M4DB68"/>
<comment type="similarity">
    <text evidence="1">Belongs to the TonB-dependent receptor family.</text>
</comment>
<evidence type="ECO:0000313" key="3">
    <source>
        <dbReference type="EMBL" id="MVB09102.1"/>
    </source>
</evidence>
<dbReference type="PROSITE" id="PS52016">
    <property type="entry name" value="TONB_DEPENDENT_REC_3"/>
    <property type="match status" value="1"/>
</dbReference>
<gene>
    <name evidence="3" type="ORF">DWB62_018960</name>
    <name evidence="2" type="ORF">GNY23_18960</name>
</gene>
<comment type="subcellular location">
    <subcellularLocation>
        <location evidence="1">Cell outer membrane</location>
        <topology evidence="1">Multi-pass membrane protein</topology>
    </subcellularLocation>
</comment>
<keyword evidence="2" id="KW-0675">Receptor</keyword>
<dbReference type="GO" id="GO:0009279">
    <property type="term" value="C:cell outer membrane"/>
    <property type="evidence" value="ECO:0007669"/>
    <property type="project" value="UniProtKB-SubCell"/>
</dbReference>
<evidence type="ECO:0000256" key="1">
    <source>
        <dbReference type="PROSITE-ProRule" id="PRU01360"/>
    </source>
</evidence>
<dbReference type="OrthoDB" id="982809at2"/>
<keyword evidence="4" id="KW-1185">Reference proteome</keyword>
<reference evidence="2 5" key="2">
    <citation type="submission" date="2019-12" db="EMBL/GenBank/DDBJ databases">
        <title>Draft genome sequence of Labilibaculum sp. strain 44 isolated from deep waters of Black Sea.</title>
        <authorList>
            <person name="Yadav S."/>
            <person name="Villanueva L."/>
        </authorList>
    </citation>
    <scope>NUCLEOTIDE SEQUENCE [LARGE SCALE GENOMIC DNA]</scope>
    <source>
        <strain evidence="2 5">44</strain>
    </source>
</reference>
<evidence type="ECO:0000313" key="5">
    <source>
        <dbReference type="Proteomes" id="UP000462449"/>
    </source>
</evidence>
<dbReference type="Proteomes" id="UP000285951">
    <property type="component" value="Unassembled WGS sequence"/>
</dbReference>
<dbReference type="InterPro" id="IPR037066">
    <property type="entry name" value="Plug_dom_sf"/>
</dbReference>
<dbReference type="SUPFAM" id="SSF56935">
    <property type="entry name" value="Porins"/>
    <property type="match status" value="1"/>
</dbReference>
<protein>
    <submittedName>
        <fullName evidence="2">TonB-dependent receptor plug domain-containing protein</fullName>
    </submittedName>
</protein>
<dbReference type="Gene3D" id="2.170.130.10">
    <property type="entry name" value="TonB-dependent receptor, plug domain"/>
    <property type="match status" value="1"/>
</dbReference>
<dbReference type="Proteomes" id="UP000462449">
    <property type="component" value="Unassembled WGS sequence"/>
</dbReference>
<name>A0A7M4DB68_9BACT</name>
<evidence type="ECO:0000313" key="2">
    <source>
        <dbReference type="EMBL" id="MUP39897.1"/>
    </source>
</evidence>
<dbReference type="InterPro" id="IPR039426">
    <property type="entry name" value="TonB-dep_rcpt-like"/>
</dbReference>
<dbReference type="SUPFAM" id="SSF49464">
    <property type="entry name" value="Carboxypeptidase regulatory domain-like"/>
    <property type="match status" value="1"/>
</dbReference>
<dbReference type="InterPro" id="IPR008969">
    <property type="entry name" value="CarboxyPept-like_regulatory"/>
</dbReference>
<dbReference type="EMBL" id="QTZN02000066">
    <property type="protein sequence ID" value="MVB09102.1"/>
    <property type="molecule type" value="Genomic_DNA"/>
</dbReference>
<accession>A0A7M4DB68</accession>
<reference evidence="3 4" key="1">
    <citation type="submission" date="2019-11" db="EMBL/GenBank/DDBJ databases">
        <title>Draft genome sequence of Labilibaculum sp. strain SYP isolated from Black Sea.</title>
        <authorList>
            <person name="Yadav S."/>
            <person name="Villanueva L."/>
        </authorList>
    </citation>
    <scope>NUCLEOTIDE SEQUENCE [LARGE SCALE GENOMIC DNA]</scope>
    <source>
        <strain evidence="3 4">44</strain>
    </source>
</reference>